<feature type="transmembrane region" description="Helical" evidence="1">
    <location>
        <begin position="66"/>
        <end position="91"/>
    </location>
</feature>
<keyword evidence="1" id="KW-1133">Transmembrane helix</keyword>
<evidence type="ECO:0000313" key="2">
    <source>
        <dbReference type="EMBL" id="SHG61959.1"/>
    </source>
</evidence>
<name>A0A1M5LB64_9ACTN</name>
<keyword evidence="1" id="KW-0472">Membrane</keyword>
<dbReference type="STRING" id="1206085.SAMN05443575_2397"/>
<gene>
    <name evidence="2" type="ORF">SAMN05443575_2397</name>
</gene>
<sequence>MALLWGVVGYALWVYILLVLARVVVEWVRQFARSWRPAGTAAIGVELVYSATDPPIRLLRRLVPPLQLGTVSLDLSVIILLIVLIVARLVALTFA</sequence>
<protein>
    <submittedName>
        <fullName evidence="2">YggT family protein</fullName>
    </submittedName>
</protein>
<dbReference type="InterPro" id="IPR003425">
    <property type="entry name" value="CCB3/YggT"/>
</dbReference>
<evidence type="ECO:0000256" key="1">
    <source>
        <dbReference type="SAM" id="Phobius"/>
    </source>
</evidence>
<dbReference type="OrthoDB" id="3216131at2"/>
<accession>A0A1M5LB64</accession>
<dbReference type="Pfam" id="PF02325">
    <property type="entry name" value="CCB3_YggT"/>
    <property type="match status" value="1"/>
</dbReference>
<dbReference type="Proteomes" id="UP000186132">
    <property type="component" value="Unassembled WGS sequence"/>
</dbReference>
<dbReference type="RefSeq" id="WP_073390472.1">
    <property type="nucleotide sequence ID" value="NZ_FQVU01000003.1"/>
</dbReference>
<keyword evidence="3" id="KW-1185">Reference proteome</keyword>
<organism evidence="2 3">
    <name type="scientific">Jatrophihabitans endophyticus</name>
    <dbReference type="NCBI Taxonomy" id="1206085"/>
    <lineage>
        <taxon>Bacteria</taxon>
        <taxon>Bacillati</taxon>
        <taxon>Actinomycetota</taxon>
        <taxon>Actinomycetes</taxon>
        <taxon>Jatrophihabitantales</taxon>
        <taxon>Jatrophihabitantaceae</taxon>
        <taxon>Jatrophihabitans</taxon>
    </lineage>
</organism>
<dbReference type="EMBL" id="FQVU01000003">
    <property type="protein sequence ID" value="SHG61959.1"/>
    <property type="molecule type" value="Genomic_DNA"/>
</dbReference>
<feature type="transmembrane region" description="Helical" evidence="1">
    <location>
        <begin position="6"/>
        <end position="25"/>
    </location>
</feature>
<dbReference type="AlphaFoldDB" id="A0A1M5LB64"/>
<reference evidence="3" key="1">
    <citation type="submission" date="2016-11" db="EMBL/GenBank/DDBJ databases">
        <authorList>
            <person name="Varghese N."/>
            <person name="Submissions S."/>
        </authorList>
    </citation>
    <scope>NUCLEOTIDE SEQUENCE [LARGE SCALE GENOMIC DNA]</scope>
    <source>
        <strain evidence="3">DSM 45627</strain>
    </source>
</reference>
<proteinExistence type="predicted"/>
<keyword evidence="1" id="KW-0812">Transmembrane</keyword>
<dbReference type="GO" id="GO:0016020">
    <property type="term" value="C:membrane"/>
    <property type="evidence" value="ECO:0007669"/>
    <property type="project" value="InterPro"/>
</dbReference>
<evidence type="ECO:0000313" key="3">
    <source>
        <dbReference type="Proteomes" id="UP000186132"/>
    </source>
</evidence>